<proteinExistence type="predicted"/>
<evidence type="ECO:0000313" key="1">
    <source>
        <dbReference type="EMBL" id="AEP35710.1"/>
    </source>
</evidence>
<dbReference type="AlphaFoldDB" id="G4NPN7"/>
<reference evidence="1 2" key="1">
    <citation type="journal article" date="2011" name="J. Exp. Med.">
        <title>A live-attenuated chlamydial vaccine protects against trachoma in nonhuman primates.</title>
        <authorList>
            <person name="Kari L."/>
            <person name="Whitmire W.M."/>
            <person name="Olivares-Zavaleta N."/>
            <person name="Goheen M.M."/>
            <person name="Taylor L.D."/>
            <person name="Carlson J.H."/>
            <person name="Sturdevant G.L."/>
            <person name="Lu C."/>
            <person name="Bakios L.E."/>
            <person name="Randall L.B."/>
            <person name="Parnell M.J."/>
            <person name="Zhong G."/>
            <person name="Caldwell H.D."/>
        </authorList>
    </citation>
    <scope>NUCLEOTIDE SEQUENCE [LARGE SCALE GENOMIC DNA]</scope>
    <source>
        <strain evidence="1 2">A2497</strain>
    </source>
</reference>
<name>G4NPN7_CHLT4</name>
<dbReference type="Proteomes" id="UP000009287">
    <property type="component" value="Chromosome"/>
</dbReference>
<sequence>MEELTATILSLISHQRLGIFFTLKWSELEM</sequence>
<dbReference type="EMBL" id="CP002401">
    <property type="protein sequence ID" value="AEP35710.1"/>
    <property type="molecule type" value="Genomic_DNA"/>
</dbReference>
<dbReference type="KEGG" id="cra:CTO_1013"/>
<organism evidence="1 2">
    <name type="scientific">Chlamydia trachomatis serovar A (strain A2497)</name>
    <dbReference type="NCBI Taxonomy" id="580047"/>
    <lineage>
        <taxon>Bacteria</taxon>
        <taxon>Pseudomonadati</taxon>
        <taxon>Chlamydiota</taxon>
        <taxon>Chlamydiia</taxon>
        <taxon>Chlamydiales</taxon>
        <taxon>Chlamydiaceae</taxon>
        <taxon>Chlamydia/Chlamydophila group</taxon>
        <taxon>Chlamydia</taxon>
    </lineage>
</organism>
<accession>G4NPN7</accession>
<protein>
    <submittedName>
        <fullName evidence="1">Uncharacterized protein</fullName>
    </submittedName>
</protein>
<gene>
    <name evidence="1" type="ordered locus">CTO_1013</name>
</gene>
<evidence type="ECO:0000313" key="2">
    <source>
        <dbReference type="Proteomes" id="UP000009287"/>
    </source>
</evidence>